<name>A0ACC2P879_9HYME</name>
<organism evidence="1 2">
    <name type="scientific">Eretmocerus hayati</name>
    <dbReference type="NCBI Taxonomy" id="131215"/>
    <lineage>
        <taxon>Eukaryota</taxon>
        <taxon>Metazoa</taxon>
        <taxon>Ecdysozoa</taxon>
        <taxon>Arthropoda</taxon>
        <taxon>Hexapoda</taxon>
        <taxon>Insecta</taxon>
        <taxon>Pterygota</taxon>
        <taxon>Neoptera</taxon>
        <taxon>Endopterygota</taxon>
        <taxon>Hymenoptera</taxon>
        <taxon>Apocrita</taxon>
        <taxon>Proctotrupomorpha</taxon>
        <taxon>Chalcidoidea</taxon>
        <taxon>Aphelinidae</taxon>
        <taxon>Aphelininae</taxon>
        <taxon>Eretmocerus</taxon>
    </lineage>
</organism>
<sequence length="769" mass="88943">LQIRSITQHWCNFRCTRTSLEVVRIVLAIHKLFANTIEPVELTNMTCWYYDRRALLKTPSIQDGISYATECRYRREGARLIMNIGLKMDLGHRTAATGVVFFHRFYMFHSFKTFHRYVTACSCLFLAGKVEETPKKCKDIIKIAEELLDSKTFQNFGEDPKVQVMTMEKILLQTVKFDFRVRHPYPYIIRYAKRLKGNRRRLNRMVQMAWNFANDSLCTTISIQWEAEVIAIAVMYLAGKLTKFIVEGWNGQKPNQTKWWDVFVEDLKIDALEDIGHQVLDLYTTSTSKRRRSNSKSVKKSAEIKQPVNQKVDSPTTSFQQTRDVSSATSKIQKQIAASRIHEAEFPTVTSDTRIRDPRNQKQVSNPNNDSSQISINANGLVKSRSLLNVASDIPRNPEVVKSSTQPTPCLQDSLPCCNNSSASCDQSVGSQCSDNCCEGCVLGDVTCSYVSTKYSEGFDPSSCYECSLLNDECLNQTSDCRGKVNNNNENLGCPDSCKSSPLFNCKKVDNCCNASSLPLPVITSESDRSDKNCSSAKIDDGSANPDQQLTSIKKPENSDSNSPIKARFSRRRKRRWDEKRPDDSHRNNSNHLQPKRRKGSFSEGSNLRNNNGRKAHENDRSRDPRLRDPQNRNRFENSSMGHRNIDPLHFNSEHAMKFEEDMRKCNSGRNWRNGPIREDPRFGHSLYHRYPNVDFHRDIFRKPWVLHPNNWDNNFQGFNNPPEHYRNHPMWNNPREQNFLRRQHLRDYDNYFRRNGQRNREDLILLNI</sequence>
<evidence type="ECO:0000313" key="2">
    <source>
        <dbReference type="Proteomes" id="UP001239111"/>
    </source>
</evidence>
<dbReference type="Proteomes" id="UP001239111">
    <property type="component" value="Chromosome 2"/>
</dbReference>
<reference evidence="1" key="1">
    <citation type="submission" date="2023-04" db="EMBL/GenBank/DDBJ databases">
        <title>A chromosome-level genome assembly of the parasitoid wasp Eretmocerus hayati.</title>
        <authorList>
            <person name="Zhong Y."/>
            <person name="Liu S."/>
            <person name="Liu Y."/>
        </authorList>
    </citation>
    <scope>NUCLEOTIDE SEQUENCE</scope>
    <source>
        <strain evidence="1">ZJU_SS_LIU_2023</strain>
    </source>
</reference>
<accession>A0ACC2P879</accession>
<feature type="non-terminal residue" evidence="1">
    <location>
        <position position="1"/>
    </location>
</feature>
<evidence type="ECO:0000313" key="1">
    <source>
        <dbReference type="EMBL" id="KAJ8679637.1"/>
    </source>
</evidence>
<dbReference type="EMBL" id="CM056742">
    <property type="protein sequence ID" value="KAJ8679637.1"/>
    <property type="molecule type" value="Genomic_DNA"/>
</dbReference>
<gene>
    <name evidence="1" type="ORF">QAD02_015424</name>
</gene>
<comment type="caution">
    <text evidence="1">The sequence shown here is derived from an EMBL/GenBank/DDBJ whole genome shotgun (WGS) entry which is preliminary data.</text>
</comment>
<protein>
    <submittedName>
        <fullName evidence="1">Uncharacterized protein</fullName>
    </submittedName>
</protein>
<keyword evidence="2" id="KW-1185">Reference proteome</keyword>
<proteinExistence type="predicted"/>